<dbReference type="Gene3D" id="1.10.357.10">
    <property type="entry name" value="Tetracycline Repressor, domain 2"/>
    <property type="match status" value="1"/>
</dbReference>
<dbReference type="EMBL" id="CAJVAX010000018">
    <property type="protein sequence ID" value="CAG7645264.1"/>
    <property type="molecule type" value="Genomic_DNA"/>
</dbReference>
<feature type="domain" description="HTH tetR-type" evidence="5">
    <location>
        <begin position="6"/>
        <end position="66"/>
    </location>
</feature>
<dbReference type="SUPFAM" id="SSF46689">
    <property type="entry name" value="Homeodomain-like"/>
    <property type="match status" value="1"/>
</dbReference>
<accession>A0A9W4MHT2</accession>
<dbReference type="InterPro" id="IPR050109">
    <property type="entry name" value="HTH-type_TetR-like_transc_reg"/>
</dbReference>
<dbReference type="PROSITE" id="PS50977">
    <property type="entry name" value="HTH_TETR_2"/>
    <property type="match status" value="1"/>
</dbReference>
<dbReference type="Pfam" id="PF00440">
    <property type="entry name" value="TetR_N"/>
    <property type="match status" value="1"/>
</dbReference>
<proteinExistence type="predicted"/>
<keyword evidence="2 4" id="KW-0238">DNA-binding</keyword>
<comment type="caution">
    <text evidence="6">The sequence shown here is derived from an EMBL/GenBank/DDBJ whole genome shotgun (WGS) entry which is preliminary data.</text>
</comment>
<evidence type="ECO:0000256" key="4">
    <source>
        <dbReference type="PROSITE-ProRule" id="PRU00335"/>
    </source>
</evidence>
<dbReference type="PANTHER" id="PTHR30055">
    <property type="entry name" value="HTH-TYPE TRANSCRIPTIONAL REGULATOR RUTR"/>
    <property type="match status" value="1"/>
</dbReference>
<evidence type="ECO:0000259" key="5">
    <source>
        <dbReference type="PROSITE" id="PS50977"/>
    </source>
</evidence>
<dbReference type="FunFam" id="1.10.10.60:FF:000141">
    <property type="entry name" value="TetR family transcriptional regulator"/>
    <property type="match status" value="1"/>
</dbReference>
<organism evidence="6 7">
    <name type="scientific">Actinacidiphila bryophytorum</name>
    <dbReference type="NCBI Taxonomy" id="1436133"/>
    <lineage>
        <taxon>Bacteria</taxon>
        <taxon>Bacillati</taxon>
        <taxon>Actinomycetota</taxon>
        <taxon>Actinomycetes</taxon>
        <taxon>Kitasatosporales</taxon>
        <taxon>Streptomycetaceae</taxon>
        <taxon>Actinacidiphila</taxon>
    </lineage>
</organism>
<evidence type="ECO:0000256" key="3">
    <source>
        <dbReference type="ARBA" id="ARBA00023163"/>
    </source>
</evidence>
<dbReference type="InterPro" id="IPR009057">
    <property type="entry name" value="Homeodomain-like_sf"/>
</dbReference>
<name>A0A9W4MHT2_9ACTN</name>
<evidence type="ECO:0000256" key="1">
    <source>
        <dbReference type="ARBA" id="ARBA00023015"/>
    </source>
</evidence>
<dbReference type="InterPro" id="IPR039536">
    <property type="entry name" value="TetR_C_Proteobacteria"/>
</dbReference>
<dbReference type="InterPro" id="IPR001647">
    <property type="entry name" value="HTH_TetR"/>
</dbReference>
<dbReference type="GO" id="GO:0000976">
    <property type="term" value="F:transcription cis-regulatory region binding"/>
    <property type="evidence" value="ECO:0007669"/>
    <property type="project" value="TreeGrafter"/>
</dbReference>
<reference evidence="6" key="1">
    <citation type="submission" date="2021-06" db="EMBL/GenBank/DDBJ databases">
        <authorList>
            <person name="Arsene-Ploetze F."/>
        </authorList>
    </citation>
    <scope>NUCLEOTIDE SEQUENCE</scope>
    <source>
        <strain evidence="6">SBRY1</strain>
    </source>
</reference>
<dbReference type="AlphaFoldDB" id="A0A9W4MHT2"/>
<dbReference type="Pfam" id="PF14246">
    <property type="entry name" value="TetR_C_7"/>
    <property type="match status" value="1"/>
</dbReference>
<keyword evidence="1" id="KW-0805">Transcription regulation</keyword>
<dbReference type="GO" id="GO:0045892">
    <property type="term" value="P:negative regulation of DNA-templated transcription"/>
    <property type="evidence" value="ECO:0007669"/>
    <property type="project" value="UniProtKB-ARBA"/>
</dbReference>
<keyword evidence="7" id="KW-1185">Reference proteome</keyword>
<keyword evidence="3" id="KW-0804">Transcription</keyword>
<dbReference type="PANTHER" id="PTHR30055:SF146">
    <property type="entry name" value="HTH-TYPE TRANSCRIPTIONAL DUAL REGULATOR CECR"/>
    <property type="match status" value="1"/>
</dbReference>
<evidence type="ECO:0000313" key="6">
    <source>
        <dbReference type="EMBL" id="CAG7645264.1"/>
    </source>
</evidence>
<dbReference type="RefSeq" id="WP_205048514.1">
    <property type="nucleotide sequence ID" value="NZ_CAJVAX010000018.1"/>
</dbReference>
<protein>
    <submittedName>
        <fullName evidence="6">Transcriptional regulator, TetR family</fullName>
    </submittedName>
</protein>
<gene>
    <name evidence="6" type="ORF">SBRY_40115</name>
</gene>
<evidence type="ECO:0000313" key="7">
    <source>
        <dbReference type="Proteomes" id="UP001153328"/>
    </source>
</evidence>
<dbReference type="PRINTS" id="PR00455">
    <property type="entry name" value="HTHTETR"/>
</dbReference>
<feature type="DNA-binding region" description="H-T-H motif" evidence="4">
    <location>
        <begin position="29"/>
        <end position="48"/>
    </location>
</feature>
<dbReference type="Proteomes" id="UP001153328">
    <property type="component" value="Unassembled WGS sequence"/>
</dbReference>
<dbReference type="GO" id="GO:0003700">
    <property type="term" value="F:DNA-binding transcription factor activity"/>
    <property type="evidence" value="ECO:0007669"/>
    <property type="project" value="TreeGrafter"/>
</dbReference>
<sequence>MARRGEELREHILFTAKDVFLETGFERASMDTLAARAATSKRTLYAHFESKDKLFLAVVDLVRELYLDRLRTPAEYADDAGDDAEAVALYCGRFLQMLLWEPTVRMCRLGIAEAERLPQAAARYHEAIFDSAHRRLADHLASRYGLPPADADTVAHELIGRTLHPRFLRALFGTEQLLTERPEKETIAADVDLAPIRAAVAAALPAAG</sequence>
<evidence type="ECO:0000256" key="2">
    <source>
        <dbReference type="ARBA" id="ARBA00023125"/>
    </source>
</evidence>